<dbReference type="EC" id="4.3.1.19" evidence="1"/>
<name>A0ACC7NYQ8_9BACL</name>
<proteinExistence type="predicted"/>
<dbReference type="EMBL" id="JBJURJ010000004">
    <property type="protein sequence ID" value="MFM9328187.1"/>
    <property type="molecule type" value="Genomic_DNA"/>
</dbReference>
<reference evidence="1" key="1">
    <citation type="submission" date="2024-12" db="EMBL/GenBank/DDBJ databases">
        <authorList>
            <person name="Wu N."/>
        </authorList>
    </citation>
    <scope>NUCLEOTIDE SEQUENCE</scope>
    <source>
        <strain evidence="1">P15</strain>
    </source>
</reference>
<gene>
    <name evidence="1" type="primary">ilvA</name>
    <name evidence="1" type="ORF">ACI1P1_07810</name>
</gene>
<organism evidence="1 2">
    <name type="scientific">Paenibacillus mesotrionivorans</name>
    <dbReference type="NCBI Taxonomy" id="3160968"/>
    <lineage>
        <taxon>Bacteria</taxon>
        <taxon>Bacillati</taxon>
        <taxon>Bacillota</taxon>
        <taxon>Bacilli</taxon>
        <taxon>Bacillales</taxon>
        <taxon>Paenibacillaceae</taxon>
        <taxon>Paenibacillus</taxon>
    </lineage>
</organism>
<accession>A0ACC7NYQ8</accession>
<protein>
    <submittedName>
        <fullName evidence="1">Threonine ammonia-lyase IlvA</fullName>
        <ecNumber evidence="1">4.3.1.19</ecNumber>
    </submittedName>
</protein>
<keyword evidence="1" id="KW-0456">Lyase</keyword>
<keyword evidence="2" id="KW-1185">Reference proteome</keyword>
<evidence type="ECO:0000313" key="2">
    <source>
        <dbReference type="Proteomes" id="UP001631969"/>
    </source>
</evidence>
<sequence>MANTNPGSNSGSGQTQTVGMGEIIMAHHALKEVIRRTPLLRDPYLSKKYGCEVFLKREDLQVVRSFKIRGAYHKIRSLSEEERQKGIVCASAGNHAQGVAYSCNALGIHGKIYMPSTTPGQKVNQVRMFGGASVEVILTGDTFDDAFAEAMNACRSEGLVFIHPFDDPGIIAGNGTVGMEILEDSQGPVDYLFVTIGGGGLSAGVGAYVKTVSPATRLIGVEPEGAASMTEAFAQDQVVTLNQIDKFVDGAAVKRVGQLTYDICRQLLDGIVLVPEGKVCTTILELYNHNAIVAEPAGALSIAALDSMKEEIRGKRVVCIVSGGNNDIDRMQEIKERSLIHEGLKHYFTVNFPQRAGALREFLDEVLGPNDDIVRFEYTKKHNKDNGPALVGIELKHREDYEPLMERMGKKGISYIELNKDPVLFNLLI</sequence>
<comment type="caution">
    <text evidence="1">The sequence shown here is derived from an EMBL/GenBank/DDBJ whole genome shotgun (WGS) entry which is preliminary data.</text>
</comment>
<dbReference type="Proteomes" id="UP001631969">
    <property type="component" value="Unassembled WGS sequence"/>
</dbReference>
<evidence type="ECO:0000313" key="1">
    <source>
        <dbReference type="EMBL" id="MFM9328187.1"/>
    </source>
</evidence>